<dbReference type="InterPro" id="IPR033121">
    <property type="entry name" value="PEPTIDASE_A1"/>
</dbReference>
<feature type="chain" id="PRO_5042054771" evidence="2">
    <location>
        <begin position="22"/>
        <end position="308"/>
    </location>
</feature>
<evidence type="ECO:0000313" key="4">
    <source>
        <dbReference type="EMBL" id="KAI1720979.1"/>
    </source>
</evidence>
<dbReference type="GO" id="GO:0006508">
    <property type="term" value="P:proteolysis"/>
    <property type="evidence" value="ECO:0007669"/>
    <property type="project" value="UniProtKB-KW"/>
</dbReference>
<keyword evidence="4" id="KW-0378">Hydrolase</keyword>
<dbReference type="Gene3D" id="2.40.70.10">
    <property type="entry name" value="Acid Proteases"/>
    <property type="match status" value="2"/>
</dbReference>
<dbReference type="SUPFAM" id="SSF50630">
    <property type="entry name" value="Acid proteases"/>
    <property type="match status" value="1"/>
</dbReference>
<protein>
    <submittedName>
        <fullName evidence="4">Eukaryotic aspartyl protease domain-containing protein</fullName>
    </submittedName>
</protein>
<dbReference type="PANTHER" id="PTHR47966">
    <property type="entry name" value="BETA-SITE APP-CLEAVING ENZYME, ISOFORM A-RELATED"/>
    <property type="match status" value="1"/>
</dbReference>
<feature type="signal peptide" evidence="2">
    <location>
        <begin position="1"/>
        <end position="21"/>
    </location>
</feature>
<dbReference type="CDD" id="cd05471">
    <property type="entry name" value="pepsin_like"/>
    <property type="match status" value="1"/>
</dbReference>
<accession>A0AAD4NDZ7</accession>
<dbReference type="Proteomes" id="UP001201812">
    <property type="component" value="Unassembled WGS sequence"/>
</dbReference>
<evidence type="ECO:0000256" key="1">
    <source>
        <dbReference type="ARBA" id="ARBA00007447"/>
    </source>
</evidence>
<keyword evidence="4" id="KW-0645">Protease</keyword>
<feature type="domain" description="Peptidase A1" evidence="3">
    <location>
        <begin position="50"/>
        <end position="220"/>
    </location>
</feature>
<dbReference type="InterPro" id="IPR001461">
    <property type="entry name" value="Aspartic_peptidase_A1"/>
</dbReference>
<evidence type="ECO:0000313" key="5">
    <source>
        <dbReference type="Proteomes" id="UP001201812"/>
    </source>
</evidence>
<organism evidence="4 5">
    <name type="scientific">Ditylenchus destructor</name>
    <dbReference type="NCBI Taxonomy" id="166010"/>
    <lineage>
        <taxon>Eukaryota</taxon>
        <taxon>Metazoa</taxon>
        <taxon>Ecdysozoa</taxon>
        <taxon>Nematoda</taxon>
        <taxon>Chromadorea</taxon>
        <taxon>Rhabditida</taxon>
        <taxon>Tylenchina</taxon>
        <taxon>Tylenchomorpha</taxon>
        <taxon>Sphaerularioidea</taxon>
        <taxon>Anguinidae</taxon>
        <taxon>Anguininae</taxon>
        <taxon>Ditylenchus</taxon>
    </lineage>
</organism>
<comment type="caution">
    <text evidence="4">The sequence shown here is derived from an EMBL/GenBank/DDBJ whole genome shotgun (WGS) entry which is preliminary data.</text>
</comment>
<evidence type="ECO:0000256" key="2">
    <source>
        <dbReference type="SAM" id="SignalP"/>
    </source>
</evidence>
<reference evidence="4" key="1">
    <citation type="submission" date="2022-01" db="EMBL/GenBank/DDBJ databases">
        <title>Genome Sequence Resource for Two Populations of Ditylenchus destructor, the Migratory Endoparasitic Phytonematode.</title>
        <authorList>
            <person name="Zhang H."/>
            <person name="Lin R."/>
            <person name="Xie B."/>
        </authorList>
    </citation>
    <scope>NUCLEOTIDE SEQUENCE</scope>
    <source>
        <strain evidence="4">BazhouSP</strain>
    </source>
</reference>
<dbReference type="GO" id="GO:0004190">
    <property type="term" value="F:aspartic-type endopeptidase activity"/>
    <property type="evidence" value="ECO:0007669"/>
    <property type="project" value="InterPro"/>
</dbReference>
<dbReference type="PANTHER" id="PTHR47966:SF51">
    <property type="entry name" value="BETA-SITE APP-CLEAVING ENZYME, ISOFORM A-RELATED"/>
    <property type="match status" value="1"/>
</dbReference>
<dbReference type="AlphaFoldDB" id="A0AAD4NDZ7"/>
<dbReference type="Pfam" id="PF00026">
    <property type="entry name" value="Asp"/>
    <property type="match status" value="1"/>
</dbReference>
<dbReference type="InterPro" id="IPR034164">
    <property type="entry name" value="Pepsin-like_dom"/>
</dbReference>
<name>A0AAD4NDZ7_9BILA</name>
<keyword evidence="5" id="KW-1185">Reference proteome</keyword>
<gene>
    <name evidence="4" type="ORF">DdX_05230</name>
</gene>
<evidence type="ECO:0000259" key="3">
    <source>
        <dbReference type="Pfam" id="PF00026"/>
    </source>
</evidence>
<comment type="similarity">
    <text evidence="1">Belongs to the peptidase A1 family.</text>
</comment>
<keyword evidence="2" id="KW-0732">Signal</keyword>
<proteinExistence type="inferred from homology"/>
<dbReference type="EMBL" id="JAKKPZ010000005">
    <property type="protein sequence ID" value="KAI1720979.1"/>
    <property type="molecule type" value="Genomic_DNA"/>
</dbReference>
<sequence length="308" mass="34052">MKSSLAYIFVVLSIVHQLSECVVHRIATRRKFSKPSAGDVHFDMYWKSEANISVGTNAQSLQVYIDPWYATHLNVVGSTANLTFKNSYEYATQRFNSSASTTYFDEAASFSDSYGNGHLGNDILSLSSPLGNVTLGVYDVYRYAFNFVSPALSGILGLSVRDSKHNILQQLAPQLDKPIISIYRQLNDSVDGSGEITLGDLDSTNCQSNWIWADQSDTHYNGPVGNQYDVQLNSVSGTVNGTLAHSNICYVSVSAHQRFGFVALPARFMENHCVAFNVQSRQVGFAGSNTPITEIEGVHDEIYYYDDE</sequence>
<dbReference type="InterPro" id="IPR021109">
    <property type="entry name" value="Peptidase_aspartic_dom_sf"/>
</dbReference>